<protein>
    <recommendedName>
        <fullName evidence="3">HEAT repeat domain-containing protein</fullName>
    </recommendedName>
</protein>
<keyword evidence="2" id="KW-1185">Reference proteome</keyword>
<dbReference type="InterPro" id="IPR011989">
    <property type="entry name" value="ARM-like"/>
</dbReference>
<dbReference type="Proteomes" id="UP000005387">
    <property type="component" value="Unassembled WGS sequence"/>
</dbReference>
<dbReference type="InterPro" id="IPR016024">
    <property type="entry name" value="ARM-type_fold"/>
</dbReference>
<dbReference type="AlphaFoldDB" id="E0IA87"/>
<proteinExistence type="predicted"/>
<name>E0IA87_9BACL</name>
<dbReference type="OrthoDB" id="8812152at2"/>
<dbReference type="SUPFAM" id="SSF48371">
    <property type="entry name" value="ARM repeat"/>
    <property type="match status" value="1"/>
</dbReference>
<reference evidence="1 2" key="1">
    <citation type="submission" date="2010-07" db="EMBL/GenBank/DDBJ databases">
        <title>The draft genome of Paenibacillus curdlanolyticus YK9.</title>
        <authorList>
            <consortium name="US DOE Joint Genome Institute (JGI-PGF)"/>
            <person name="Lucas S."/>
            <person name="Copeland A."/>
            <person name="Lapidus A."/>
            <person name="Cheng J.-F."/>
            <person name="Bruce D."/>
            <person name="Goodwin L."/>
            <person name="Pitluck S."/>
            <person name="Land M.L."/>
            <person name="Hauser L."/>
            <person name="Chang Y.-J."/>
            <person name="Jeffries C."/>
            <person name="Anderson I.J."/>
            <person name="Johnson E."/>
            <person name="Loganathan U."/>
            <person name="Mulhopadhyay B."/>
            <person name="Kyrpides N."/>
            <person name="Woyke T.J."/>
        </authorList>
    </citation>
    <scope>NUCLEOTIDE SEQUENCE [LARGE SCALE GENOMIC DNA]</scope>
    <source>
        <strain evidence="1 2">YK9</strain>
    </source>
</reference>
<sequence length="149" mass="17217">MDSVMFRSLQQEVDAFKQWASGVTEKRGEWETEYLEWNSIYNAAQSVIGDTSLEDWNAAVYELVLYSLARDNEVENILQMQVQHPEVLVAVANKALAYTDSEARWQIAHALGEIEGRNEESIYLLSRFSEDNVEYVRRRALAALGRRQR</sequence>
<evidence type="ECO:0008006" key="3">
    <source>
        <dbReference type="Google" id="ProtNLM"/>
    </source>
</evidence>
<dbReference type="Pfam" id="PF13646">
    <property type="entry name" value="HEAT_2"/>
    <property type="match status" value="1"/>
</dbReference>
<dbReference type="RefSeq" id="WP_006038568.1">
    <property type="nucleotide sequence ID" value="NZ_AEDD01000006.1"/>
</dbReference>
<dbReference type="Gene3D" id="1.25.10.10">
    <property type="entry name" value="Leucine-rich Repeat Variant"/>
    <property type="match status" value="1"/>
</dbReference>
<dbReference type="eggNOG" id="ENOG5030JXK">
    <property type="taxonomic scope" value="Bacteria"/>
</dbReference>
<dbReference type="EMBL" id="AEDD01000006">
    <property type="protein sequence ID" value="EFM10664.1"/>
    <property type="molecule type" value="Genomic_DNA"/>
</dbReference>
<organism evidence="1 2">
    <name type="scientific">Paenibacillus curdlanolyticus YK9</name>
    <dbReference type="NCBI Taxonomy" id="717606"/>
    <lineage>
        <taxon>Bacteria</taxon>
        <taxon>Bacillati</taxon>
        <taxon>Bacillota</taxon>
        <taxon>Bacilli</taxon>
        <taxon>Bacillales</taxon>
        <taxon>Paenibacillaceae</taxon>
        <taxon>Paenibacillus</taxon>
    </lineage>
</organism>
<gene>
    <name evidence="1" type="ORF">PaecuDRAFT_2576</name>
</gene>
<dbReference type="STRING" id="717606.PaecuDRAFT_2576"/>
<evidence type="ECO:0000313" key="1">
    <source>
        <dbReference type="EMBL" id="EFM10664.1"/>
    </source>
</evidence>
<accession>E0IA87</accession>
<evidence type="ECO:0000313" key="2">
    <source>
        <dbReference type="Proteomes" id="UP000005387"/>
    </source>
</evidence>